<evidence type="ECO:0000256" key="1">
    <source>
        <dbReference type="SAM" id="MobiDB-lite"/>
    </source>
</evidence>
<name>A0A428ZCQ3_KIBAR</name>
<gene>
    <name evidence="2" type="ORF">DMH04_16245</name>
</gene>
<feature type="region of interest" description="Disordered" evidence="1">
    <location>
        <begin position="132"/>
        <end position="178"/>
    </location>
</feature>
<sequence length="178" mass="18421">MLGHPPDRDQLYLVTVRCLTDIYAQGMVWWQAALWALAGGVVVEGLEFAALQRRHHKWPWEVDAEVVRSDSTAAGPLGYFLGELVRLATGGILGAALAGQITGPLAALAIGAAAPAIAGHLGVYVPLPPAAPQANPATTIGSSPDDKACPGNNGSLPPKPDQPGTPASEPLPQREETA</sequence>
<dbReference type="AlphaFoldDB" id="A0A428ZCQ3"/>
<protein>
    <submittedName>
        <fullName evidence="2">Uncharacterized protein</fullName>
    </submittedName>
</protein>
<reference evidence="2 3" key="1">
    <citation type="submission" date="2018-05" db="EMBL/GenBank/DDBJ databases">
        <title>Evolution of GPA BGCs.</title>
        <authorList>
            <person name="Waglechner N."/>
            <person name="Wright G.D."/>
        </authorList>
    </citation>
    <scope>NUCLEOTIDE SEQUENCE [LARGE SCALE GENOMIC DNA]</scope>
    <source>
        <strain evidence="2 3">A82846</strain>
    </source>
</reference>
<evidence type="ECO:0000313" key="3">
    <source>
        <dbReference type="Proteomes" id="UP000287547"/>
    </source>
</evidence>
<accession>A0A428ZCQ3</accession>
<dbReference type="Proteomes" id="UP000287547">
    <property type="component" value="Unassembled WGS sequence"/>
</dbReference>
<dbReference type="EMBL" id="QHKI01000011">
    <property type="protein sequence ID" value="RSM85748.1"/>
    <property type="molecule type" value="Genomic_DNA"/>
</dbReference>
<evidence type="ECO:0000313" key="2">
    <source>
        <dbReference type="EMBL" id="RSM85748.1"/>
    </source>
</evidence>
<organism evidence="2 3">
    <name type="scientific">Kibdelosporangium aridum</name>
    <dbReference type="NCBI Taxonomy" id="2030"/>
    <lineage>
        <taxon>Bacteria</taxon>
        <taxon>Bacillati</taxon>
        <taxon>Actinomycetota</taxon>
        <taxon>Actinomycetes</taxon>
        <taxon>Pseudonocardiales</taxon>
        <taxon>Pseudonocardiaceae</taxon>
        <taxon>Kibdelosporangium</taxon>
    </lineage>
</organism>
<proteinExistence type="predicted"/>
<comment type="caution">
    <text evidence="2">The sequence shown here is derived from an EMBL/GenBank/DDBJ whole genome shotgun (WGS) entry which is preliminary data.</text>
</comment>